<dbReference type="RefSeq" id="WP_324780970.1">
    <property type="nucleotide sequence ID" value="NZ_CP141769.1"/>
</dbReference>
<protein>
    <submittedName>
        <fullName evidence="1">Urea ABC transporter substrate-binding protein</fullName>
    </submittedName>
</protein>
<evidence type="ECO:0000313" key="1">
    <source>
        <dbReference type="EMBL" id="WRS40440.1"/>
    </source>
</evidence>
<dbReference type="Gene3D" id="3.40.50.2300">
    <property type="match status" value="2"/>
</dbReference>
<dbReference type="PANTHER" id="PTHR47628">
    <property type="match status" value="1"/>
</dbReference>
<keyword evidence="2" id="KW-1185">Reference proteome</keyword>
<sequence length="409" mass="44668">MSTRWRIVVFVGGLLATALGMLLWLHPPPVAPIRIGVLHSLSGTMAVSERPLVDAVRLAVEEINAAGGLLGRPVEIHLADGRSDNAAFAAEAERLVAHEKVSALFACWTSACRTAVKPVVELHGALMFYPLQYEGLEQSPAIYYTGSAPNQQIIPGTRWAMDTLGKRVYLVGSDYIFPRTANLLVRDLVEANQGAVLAERYRPLGDPDFGAIVAEIRGLKPDVILNTINGDSNVHFFRALKDAGLGTVPVMSFSVAEAELKAIGPAAFHPHHFAVWSYFQSLPGEDNRRFVAAFKQRYGADRVTSDPTESAYVGVRLWAQAVRDAGTAAPEQVNHAMHHQSMAAPSGLVAVDRTTHHLWKQVRIGRARADGQFDIVWTSGEALRPQPFPDYRSPAEWEAMVRQLSGGRT</sequence>
<reference evidence="1 2" key="1">
    <citation type="submission" date="2023-12" db="EMBL/GenBank/DDBJ databases">
        <title>Thiobacillus sedimentum sp. nov., a chemolithoautotrophic sulfur-oxidizing bacterium isolated from freshwater sediment.</title>
        <authorList>
            <person name="Luo J."/>
            <person name="Dai C."/>
        </authorList>
    </citation>
    <scope>NUCLEOTIDE SEQUENCE [LARGE SCALE GENOMIC DNA]</scope>
    <source>
        <strain evidence="1 2">SCUT-2</strain>
    </source>
</reference>
<proteinExistence type="predicted"/>
<dbReference type="CDD" id="cd06355">
    <property type="entry name" value="PBP1_FmdD-like"/>
    <property type="match status" value="1"/>
</dbReference>
<name>A0ABZ1CM30_9PROT</name>
<dbReference type="InterPro" id="IPR017777">
    <property type="entry name" value="ABC_urea-bd_UrtA"/>
</dbReference>
<dbReference type="InterPro" id="IPR028082">
    <property type="entry name" value="Peripla_BP_I"/>
</dbReference>
<evidence type="ECO:0000313" key="2">
    <source>
        <dbReference type="Proteomes" id="UP001334732"/>
    </source>
</evidence>
<dbReference type="Proteomes" id="UP001334732">
    <property type="component" value="Chromosome"/>
</dbReference>
<dbReference type="Pfam" id="PF13433">
    <property type="entry name" value="Peripla_BP_5"/>
    <property type="match status" value="1"/>
</dbReference>
<dbReference type="PANTHER" id="PTHR47628:SF1">
    <property type="entry name" value="ALIPHATIC AMIDASE EXPRESSION-REGULATING PROTEIN"/>
    <property type="match status" value="1"/>
</dbReference>
<dbReference type="SUPFAM" id="SSF53822">
    <property type="entry name" value="Periplasmic binding protein-like I"/>
    <property type="match status" value="1"/>
</dbReference>
<accession>A0ABZ1CM30</accession>
<dbReference type="EMBL" id="CP141769">
    <property type="protein sequence ID" value="WRS40440.1"/>
    <property type="molecule type" value="Genomic_DNA"/>
</dbReference>
<gene>
    <name evidence="1" type="ORF">VA613_06080</name>
</gene>
<organism evidence="1 2">
    <name type="scientific">Thiobacillus sedimenti</name>
    <dbReference type="NCBI Taxonomy" id="3110231"/>
    <lineage>
        <taxon>Bacteria</taxon>
        <taxon>Pseudomonadati</taxon>
        <taxon>Pseudomonadota</taxon>
        <taxon>Betaproteobacteria</taxon>
        <taxon>Nitrosomonadales</taxon>
        <taxon>Thiobacillaceae</taxon>
        <taxon>Thiobacillus</taxon>
    </lineage>
</organism>